<dbReference type="AlphaFoldDB" id="R0JRQ1"/>
<evidence type="ECO:0000256" key="1">
    <source>
        <dbReference type="ARBA" id="ARBA00004123"/>
    </source>
</evidence>
<dbReference type="RefSeq" id="XP_008028283.1">
    <property type="nucleotide sequence ID" value="XM_008030092.1"/>
</dbReference>
<dbReference type="eggNOG" id="ENOG502QT9U">
    <property type="taxonomic scope" value="Eukaryota"/>
</dbReference>
<feature type="compositionally biased region" description="Low complexity" evidence="3">
    <location>
        <begin position="225"/>
        <end position="235"/>
    </location>
</feature>
<dbReference type="InterPro" id="IPR036864">
    <property type="entry name" value="Zn2-C6_fun-type_DNA-bd_sf"/>
</dbReference>
<dbReference type="PANTHER" id="PTHR37534">
    <property type="entry name" value="TRANSCRIPTIONAL ACTIVATOR PROTEIN UGA3"/>
    <property type="match status" value="1"/>
</dbReference>
<evidence type="ECO:0000313" key="5">
    <source>
        <dbReference type="EMBL" id="EOA83793.1"/>
    </source>
</evidence>
<evidence type="ECO:0000256" key="3">
    <source>
        <dbReference type="SAM" id="MobiDB-lite"/>
    </source>
</evidence>
<dbReference type="CDD" id="cd00067">
    <property type="entry name" value="GAL4"/>
    <property type="match status" value="1"/>
</dbReference>
<comment type="subcellular location">
    <subcellularLocation>
        <location evidence="1">Nucleus</location>
    </subcellularLocation>
</comment>
<feature type="region of interest" description="Disordered" evidence="3">
    <location>
        <begin position="772"/>
        <end position="871"/>
    </location>
</feature>
<feature type="compositionally biased region" description="Polar residues" evidence="3">
    <location>
        <begin position="114"/>
        <end position="123"/>
    </location>
</feature>
<gene>
    <name evidence="5" type="ORF">SETTUDRAFT_172422</name>
</gene>
<dbReference type="SUPFAM" id="SSF57701">
    <property type="entry name" value="Zn2/Cys6 DNA-binding domain"/>
    <property type="match status" value="1"/>
</dbReference>
<dbReference type="OrthoDB" id="5391043at2759"/>
<feature type="region of interest" description="Disordered" evidence="3">
    <location>
        <begin position="98"/>
        <end position="280"/>
    </location>
</feature>
<protein>
    <recommendedName>
        <fullName evidence="4">Zn(2)-C6 fungal-type domain-containing protein</fullName>
    </recommendedName>
</protein>
<dbReference type="PANTHER" id="PTHR37534:SF23">
    <property type="entry name" value="ZN(II)2CYS6 TRANSCRIPTION FACTOR (EUROFUNG)"/>
    <property type="match status" value="1"/>
</dbReference>
<dbReference type="Pfam" id="PF11951">
    <property type="entry name" value="Fungal_trans_2"/>
    <property type="match status" value="1"/>
</dbReference>
<name>R0JRQ1_EXST2</name>
<dbReference type="PROSITE" id="PS00463">
    <property type="entry name" value="ZN2_CY6_FUNGAL_1"/>
    <property type="match status" value="1"/>
</dbReference>
<dbReference type="InterPro" id="IPR001138">
    <property type="entry name" value="Zn2Cys6_DnaBD"/>
</dbReference>
<organism evidence="5 6">
    <name type="scientific">Exserohilum turcicum (strain 28A)</name>
    <name type="common">Northern leaf blight fungus</name>
    <name type="synonym">Setosphaeria turcica</name>
    <dbReference type="NCBI Taxonomy" id="671987"/>
    <lineage>
        <taxon>Eukaryota</taxon>
        <taxon>Fungi</taxon>
        <taxon>Dikarya</taxon>
        <taxon>Ascomycota</taxon>
        <taxon>Pezizomycotina</taxon>
        <taxon>Dothideomycetes</taxon>
        <taxon>Pleosporomycetidae</taxon>
        <taxon>Pleosporales</taxon>
        <taxon>Pleosporineae</taxon>
        <taxon>Pleosporaceae</taxon>
        <taxon>Exserohilum</taxon>
    </lineage>
</organism>
<dbReference type="GeneID" id="19401179"/>
<keyword evidence="6" id="KW-1185">Reference proteome</keyword>
<dbReference type="SMART" id="SM00066">
    <property type="entry name" value="GAL4"/>
    <property type="match status" value="1"/>
</dbReference>
<feature type="region of interest" description="Disordered" evidence="3">
    <location>
        <begin position="1"/>
        <end position="33"/>
    </location>
</feature>
<reference evidence="5 6" key="1">
    <citation type="journal article" date="2012" name="PLoS Pathog.">
        <title>Diverse lifestyles and strategies of plant pathogenesis encoded in the genomes of eighteen Dothideomycetes fungi.</title>
        <authorList>
            <person name="Ohm R.A."/>
            <person name="Feau N."/>
            <person name="Henrissat B."/>
            <person name="Schoch C.L."/>
            <person name="Horwitz B.A."/>
            <person name="Barry K.W."/>
            <person name="Condon B.J."/>
            <person name="Copeland A.C."/>
            <person name="Dhillon B."/>
            <person name="Glaser F."/>
            <person name="Hesse C.N."/>
            <person name="Kosti I."/>
            <person name="LaButti K."/>
            <person name="Lindquist E.A."/>
            <person name="Lucas S."/>
            <person name="Salamov A.A."/>
            <person name="Bradshaw R.E."/>
            <person name="Ciuffetti L."/>
            <person name="Hamelin R.C."/>
            <person name="Kema G.H.J."/>
            <person name="Lawrence C."/>
            <person name="Scott J.A."/>
            <person name="Spatafora J.W."/>
            <person name="Turgeon B.G."/>
            <person name="de Wit P.J.G.M."/>
            <person name="Zhong S."/>
            <person name="Goodwin S.B."/>
            <person name="Grigoriev I.V."/>
        </authorList>
    </citation>
    <scope>NUCLEOTIDE SEQUENCE [LARGE SCALE GENOMIC DNA]</scope>
    <source>
        <strain evidence="6">28A</strain>
    </source>
</reference>
<dbReference type="Gene3D" id="4.10.240.10">
    <property type="entry name" value="Zn(2)-C6 fungal-type DNA-binding domain"/>
    <property type="match status" value="1"/>
</dbReference>
<evidence type="ECO:0000259" key="4">
    <source>
        <dbReference type="PROSITE" id="PS50048"/>
    </source>
</evidence>
<reference evidence="5 6" key="2">
    <citation type="journal article" date="2013" name="PLoS Genet.">
        <title>Comparative genome structure, secondary metabolite, and effector coding capacity across Cochliobolus pathogens.</title>
        <authorList>
            <person name="Condon B.J."/>
            <person name="Leng Y."/>
            <person name="Wu D."/>
            <person name="Bushley K.E."/>
            <person name="Ohm R.A."/>
            <person name="Otillar R."/>
            <person name="Martin J."/>
            <person name="Schackwitz W."/>
            <person name="Grimwood J."/>
            <person name="MohdZainudin N."/>
            <person name="Xue C."/>
            <person name="Wang R."/>
            <person name="Manning V.A."/>
            <person name="Dhillon B."/>
            <person name="Tu Z.J."/>
            <person name="Steffenson B.J."/>
            <person name="Salamov A."/>
            <person name="Sun H."/>
            <person name="Lowry S."/>
            <person name="LaButti K."/>
            <person name="Han J."/>
            <person name="Copeland A."/>
            <person name="Lindquist E."/>
            <person name="Barry K."/>
            <person name="Schmutz J."/>
            <person name="Baker S.E."/>
            <person name="Ciuffetti L.M."/>
            <person name="Grigoriev I.V."/>
            <person name="Zhong S."/>
            <person name="Turgeon B.G."/>
        </authorList>
    </citation>
    <scope>NUCLEOTIDE SEQUENCE [LARGE SCALE GENOMIC DNA]</scope>
    <source>
        <strain evidence="6">28A</strain>
    </source>
</reference>
<keyword evidence="2" id="KW-0539">Nucleus</keyword>
<feature type="compositionally biased region" description="Polar residues" evidence="3">
    <location>
        <begin position="261"/>
        <end position="280"/>
    </location>
</feature>
<feature type="domain" description="Zn(2)-C6 fungal-type" evidence="4">
    <location>
        <begin position="36"/>
        <end position="64"/>
    </location>
</feature>
<dbReference type="Pfam" id="PF00172">
    <property type="entry name" value="Zn_clus"/>
    <property type="match status" value="1"/>
</dbReference>
<dbReference type="Proteomes" id="UP000016935">
    <property type="component" value="Unassembled WGS sequence"/>
</dbReference>
<dbReference type="GO" id="GO:0000981">
    <property type="term" value="F:DNA-binding transcription factor activity, RNA polymerase II-specific"/>
    <property type="evidence" value="ECO:0007669"/>
    <property type="project" value="InterPro"/>
</dbReference>
<dbReference type="GO" id="GO:0045944">
    <property type="term" value="P:positive regulation of transcription by RNA polymerase II"/>
    <property type="evidence" value="ECO:0007669"/>
    <property type="project" value="TreeGrafter"/>
</dbReference>
<dbReference type="InterPro" id="IPR021858">
    <property type="entry name" value="Fun_TF"/>
</dbReference>
<dbReference type="GO" id="GO:0008270">
    <property type="term" value="F:zinc ion binding"/>
    <property type="evidence" value="ECO:0007669"/>
    <property type="project" value="InterPro"/>
</dbReference>
<evidence type="ECO:0000256" key="2">
    <source>
        <dbReference type="ARBA" id="ARBA00023242"/>
    </source>
</evidence>
<dbReference type="STRING" id="671987.R0JRQ1"/>
<accession>R0JRQ1</accession>
<dbReference type="GO" id="GO:0005634">
    <property type="term" value="C:nucleus"/>
    <property type="evidence" value="ECO:0007669"/>
    <property type="project" value="UniProtKB-SubCell"/>
</dbReference>
<evidence type="ECO:0000313" key="6">
    <source>
        <dbReference type="Proteomes" id="UP000016935"/>
    </source>
</evidence>
<dbReference type="HOGENOM" id="CLU_006603_0_0_1"/>
<feature type="region of interest" description="Disordered" evidence="3">
    <location>
        <begin position="1069"/>
        <end position="1107"/>
    </location>
</feature>
<dbReference type="GO" id="GO:0000976">
    <property type="term" value="F:transcription cis-regulatory region binding"/>
    <property type="evidence" value="ECO:0007669"/>
    <property type="project" value="TreeGrafter"/>
</dbReference>
<feature type="compositionally biased region" description="Polar residues" evidence="3">
    <location>
        <begin position="188"/>
        <end position="224"/>
    </location>
</feature>
<proteinExistence type="predicted"/>
<sequence>MSNVQAAGPSSGGADDVPGTTAAAPNPKMRKRTKTGCLTCRKRRIKCGEERPTCANCIKSKRQCEGYNQRVIFKPPIGDWPNHPGAVSTIQYHTSMLPGTRNQPYRGPEPSASMPDTSLTSIQPRPLTNFGFRPIDSHPGTAPPPPAQPFVGGNVNYAPEQTYQQPLQSPPHQQPLISPHHQAHAHPSTVSYFPQQSPVHTNPPDQLSQGPSASCQPPIQYTTGSSYPPVSLPYPSDHDLKPIGPQPGSAQHVYPHAYRSDSLQDPDNTYQHQPSVSPQSDQFSQCAEARPGFQRFNSLPQVSMHSSQPERYNFPAAISHTDFSYPNYSGVPLPSHDLNQDVKYMPQPVLDQSTETQNPPESESQLFLSGFGGEDHVSPTQVLDEAAVEFEDDDYWDVHSDEDMIDAETYEDENALLASREFNEIRRIHLENFNELGIRRYDAFLYDGLLSHYRPEYAASPLRNPKTARVFAHYIHVTAPTLSIFERNPRNSTLIFEGTTPPAQQGLWTYKLPLKALNHQGLLHAMLALASLHIARLQKASITPSYKHYAYSLKRLVRSLGNPKKRLSMLTLANSLLLAWYEVWMAEHVKWGTHLFGAQQLITELNFRSLTCEAIRMQAVQTAMERQFPYQNPEMLIDQRQFDQRLKESAMMPDETIVSKIVGKKVEYSEFGMAFDDDGTAYNAIPNLPGGLDLQSYATLQDLFWSFARHDVFQSIVSGNDLLHPYDKWADCPPRAPLGRIDALYGSHDHLLLLLGRIADFTVKDRARKVRQVAVDGGWRPRPGMPGFGNMGPPPGGPPKSTGPSSSQHMQGPPPGWEGPSPGGPPPQARPAPPTMPDFYGMAPSPAPAPQIPSYDNPNYKRPPPQNPPRVQQTDLAVAYKNAVAEWESICEAHAAVAHVLEHTDAFAPLPDDIYPPAPGNQQYPPGNMTPFGPAISHRSYDISILWTLLYLSKIILLRSHPAMPPAAQMAAGVCASATAPYCTLIGRITAGLEIPVSSDLSPFLGAVLTEASMSMFFAGVTYHDARQREWLVTRLLQVEKRTGWANAGMIAKACETVWEKAAEMKRGPPYTRRTKRPMRLKEEDGYIDAPEEPLPSQDSSGAGGAGASAGLANRVWELDGAAAERRFVFKSKLPPWAMNLLGTEEDLREKMEKVGL</sequence>
<dbReference type="PROSITE" id="PS50048">
    <property type="entry name" value="ZN2_CY6_FUNGAL_2"/>
    <property type="match status" value="1"/>
</dbReference>
<feature type="compositionally biased region" description="Pro residues" evidence="3">
    <location>
        <begin position="812"/>
        <end position="836"/>
    </location>
</feature>
<dbReference type="EMBL" id="KB908814">
    <property type="protein sequence ID" value="EOA83793.1"/>
    <property type="molecule type" value="Genomic_DNA"/>
</dbReference>